<dbReference type="CDD" id="cd00167">
    <property type="entry name" value="SANT"/>
    <property type="match status" value="3"/>
</dbReference>
<keyword evidence="6" id="KW-0539">Nucleus</keyword>
<name>A0ABD1H7K8_SALDI</name>
<evidence type="ECO:0000313" key="10">
    <source>
        <dbReference type="EMBL" id="KAL1552415.1"/>
    </source>
</evidence>
<keyword evidence="4" id="KW-0238">DNA-binding</keyword>
<reference evidence="10 11" key="1">
    <citation type="submission" date="2024-06" db="EMBL/GenBank/DDBJ databases">
        <title>A chromosome level genome sequence of Diviner's sage (Salvia divinorum).</title>
        <authorList>
            <person name="Ford S.A."/>
            <person name="Ro D.-K."/>
            <person name="Ness R.W."/>
            <person name="Phillips M.A."/>
        </authorList>
    </citation>
    <scope>NUCLEOTIDE SEQUENCE [LARGE SCALE GENOMIC DNA]</scope>
    <source>
        <strain evidence="10">SAF-2024a</strain>
        <tissue evidence="10">Leaf</tissue>
    </source>
</reference>
<dbReference type="InterPro" id="IPR050560">
    <property type="entry name" value="MYB_TF"/>
</dbReference>
<dbReference type="GO" id="GO:0005634">
    <property type="term" value="C:nucleus"/>
    <property type="evidence" value="ECO:0007669"/>
    <property type="project" value="UniProtKB-SubCell"/>
</dbReference>
<feature type="domain" description="Myb-like" evidence="8">
    <location>
        <begin position="84"/>
        <end position="135"/>
    </location>
</feature>
<dbReference type="PANTHER" id="PTHR45614">
    <property type="entry name" value="MYB PROTEIN-RELATED"/>
    <property type="match status" value="1"/>
</dbReference>
<feature type="region of interest" description="Disordered" evidence="7">
    <location>
        <begin position="210"/>
        <end position="275"/>
    </location>
</feature>
<evidence type="ECO:0000313" key="11">
    <source>
        <dbReference type="Proteomes" id="UP001567538"/>
    </source>
</evidence>
<dbReference type="PROSITE" id="PS50090">
    <property type="entry name" value="MYB_LIKE"/>
    <property type="match status" value="3"/>
</dbReference>
<evidence type="ECO:0000256" key="7">
    <source>
        <dbReference type="SAM" id="MobiDB-lite"/>
    </source>
</evidence>
<feature type="domain" description="Myb-like" evidence="8">
    <location>
        <begin position="136"/>
        <end position="186"/>
    </location>
</feature>
<dbReference type="FunFam" id="1.10.10.60:FF:000016">
    <property type="entry name" value="Transcriptional activator Myb isoform A"/>
    <property type="match status" value="1"/>
</dbReference>
<comment type="caution">
    <text evidence="10">The sequence shown here is derived from an EMBL/GenBank/DDBJ whole genome shotgun (WGS) entry which is preliminary data.</text>
</comment>
<feature type="domain" description="HTH myb-type" evidence="9">
    <location>
        <begin position="140"/>
        <end position="190"/>
    </location>
</feature>
<feature type="compositionally biased region" description="Polar residues" evidence="7">
    <location>
        <begin position="1"/>
        <end position="11"/>
    </location>
</feature>
<dbReference type="InterPro" id="IPR001005">
    <property type="entry name" value="SANT/Myb"/>
</dbReference>
<protein>
    <submittedName>
        <fullName evidence="10">Uncharacterized protein</fullName>
    </submittedName>
</protein>
<feature type="region of interest" description="Disordered" evidence="7">
    <location>
        <begin position="918"/>
        <end position="983"/>
    </location>
</feature>
<dbReference type="Proteomes" id="UP001567538">
    <property type="component" value="Unassembled WGS sequence"/>
</dbReference>
<evidence type="ECO:0000256" key="1">
    <source>
        <dbReference type="ARBA" id="ARBA00004123"/>
    </source>
</evidence>
<evidence type="ECO:0000259" key="9">
    <source>
        <dbReference type="PROSITE" id="PS51294"/>
    </source>
</evidence>
<feature type="compositionally biased region" description="Polar residues" evidence="7">
    <location>
        <begin position="715"/>
        <end position="724"/>
    </location>
</feature>
<keyword evidence="2" id="KW-0677">Repeat</keyword>
<evidence type="ECO:0000256" key="5">
    <source>
        <dbReference type="ARBA" id="ARBA00023163"/>
    </source>
</evidence>
<dbReference type="Gene3D" id="1.10.10.60">
    <property type="entry name" value="Homeodomain-like"/>
    <property type="match status" value="3"/>
</dbReference>
<feature type="compositionally biased region" description="Low complexity" evidence="7">
    <location>
        <begin position="966"/>
        <end position="976"/>
    </location>
</feature>
<feature type="compositionally biased region" description="Basic and acidic residues" evidence="7">
    <location>
        <begin position="689"/>
        <end position="700"/>
    </location>
</feature>
<gene>
    <name evidence="10" type="ORF">AAHA92_13215</name>
</gene>
<feature type="region of interest" description="Disordered" evidence="7">
    <location>
        <begin position="1"/>
        <end position="42"/>
    </location>
</feature>
<keyword evidence="3" id="KW-0805">Transcription regulation</keyword>
<keyword evidence="5" id="KW-0804">Transcription</keyword>
<dbReference type="FunFam" id="1.10.10.60:FF:000324">
    <property type="entry name" value="Transcription factor MYB3R-2"/>
    <property type="match status" value="1"/>
</dbReference>
<dbReference type="SUPFAM" id="SSF46689">
    <property type="entry name" value="Homeodomain-like"/>
    <property type="match status" value="2"/>
</dbReference>
<keyword evidence="11" id="KW-1185">Reference proteome</keyword>
<feature type="domain" description="Myb-like" evidence="8">
    <location>
        <begin position="32"/>
        <end position="83"/>
    </location>
</feature>
<dbReference type="GO" id="GO:0006355">
    <property type="term" value="P:regulation of DNA-templated transcription"/>
    <property type="evidence" value="ECO:0007669"/>
    <property type="project" value="UniProtKB-ARBA"/>
</dbReference>
<evidence type="ECO:0000256" key="3">
    <source>
        <dbReference type="ARBA" id="ARBA00023015"/>
    </source>
</evidence>
<feature type="compositionally biased region" description="Polar residues" evidence="7">
    <location>
        <begin position="240"/>
        <end position="260"/>
    </location>
</feature>
<evidence type="ECO:0000256" key="2">
    <source>
        <dbReference type="ARBA" id="ARBA00022737"/>
    </source>
</evidence>
<organism evidence="10 11">
    <name type="scientific">Salvia divinorum</name>
    <name type="common">Maria pastora</name>
    <name type="synonym">Diviner's sage</name>
    <dbReference type="NCBI Taxonomy" id="28513"/>
    <lineage>
        <taxon>Eukaryota</taxon>
        <taxon>Viridiplantae</taxon>
        <taxon>Streptophyta</taxon>
        <taxon>Embryophyta</taxon>
        <taxon>Tracheophyta</taxon>
        <taxon>Spermatophyta</taxon>
        <taxon>Magnoliopsida</taxon>
        <taxon>eudicotyledons</taxon>
        <taxon>Gunneridae</taxon>
        <taxon>Pentapetalae</taxon>
        <taxon>asterids</taxon>
        <taxon>lamiids</taxon>
        <taxon>Lamiales</taxon>
        <taxon>Lamiaceae</taxon>
        <taxon>Nepetoideae</taxon>
        <taxon>Mentheae</taxon>
        <taxon>Salviinae</taxon>
        <taxon>Salvia</taxon>
        <taxon>Salvia subgen. Calosphace</taxon>
    </lineage>
</organism>
<dbReference type="InterPro" id="IPR009057">
    <property type="entry name" value="Homeodomain-like_sf"/>
</dbReference>
<dbReference type="PANTHER" id="PTHR45614:SF266">
    <property type="entry name" value="TRANSCRIPTION FACTOR MYB3R-4"/>
    <property type="match status" value="1"/>
</dbReference>
<evidence type="ECO:0000256" key="4">
    <source>
        <dbReference type="ARBA" id="ARBA00023125"/>
    </source>
</evidence>
<comment type="subcellular location">
    <subcellularLocation>
        <location evidence="1">Nucleus</location>
    </subcellularLocation>
</comment>
<dbReference type="AlphaFoldDB" id="A0ABD1H7K8"/>
<dbReference type="SMART" id="SM00717">
    <property type="entry name" value="SANT"/>
    <property type="match status" value="3"/>
</dbReference>
<feature type="domain" description="HTH myb-type" evidence="9">
    <location>
        <begin position="32"/>
        <end position="83"/>
    </location>
</feature>
<dbReference type="GO" id="GO:0003677">
    <property type="term" value="F:DNA binding"/>
    <property type="evidence" value="ECO:0007669"/>
    <property type="project" value="UniProtKB-KW"/>
</dbReference>
<dbReference type="FunFam" id="1.10.10.60:FF:000010">
    <property type="entry name" value="Transcriptional activator Myb isoform A"/>
    <property type="match status" value="1"/>
</dbReference>
<dbReference type="PROSITE" id="PS51294">
    <property type="entry name" value="HTH_MYB"/>
    <property type="match status" value="3"/>
</dbReference>
<sequence length="983" mass="109355">MESDQITNTPLEGSGDGLQRVQPLQGRRSGPTRRSTKGQWTPEEDEILRMAVQRFKGKNWRKIAECFKDRADVQCLHRWQKVLNPELVKGPWSKEEDEVIVEMVDKYGPKKWSTIAQHLPGRIGKQCRERWHNHLNPNINKEAWTQEEELALIRAHQIYGNKWAELTKFLPGRTDNAIKNHWNSSVKKKVDMYAASGLLSQYQGTPLVSQSNQSAVSSSSKAQQSSGEDKDGAEVEGASACSQASVFPSTSQPVNNTINRTTHHNEDRQATDDYPPAFREVTYATLEAQCEMGAKLIQQDTSLYWRTFTGEVWQANTNDPDMSMLDLGHETSGIFMQSLNGSENHEAINFPTETYMHLDGSISMVNMGVVSDTPNPVTNADCNMVFPDMGHGEHLSVNDISDVHESENPLVHDYSSMQGALSTQPDHVPVHDYSSMEGVLSTQPDHVPAQLPPDDGPVLLRTYTDQFDYSTHVDGEPALISPRTLDEFFCANEPNCSPREDNFDEAKRSPKLVPANDFVLQPLNADSSCCSPKDKKPVEQQDSGALFYEPPRFPSLDIPFFSCDLIQSCSDMHQEYSPLGIRQLMLSSMTPLKLWDSPSRDASPVASLKSAAKSFTSTPSILRKRPRDLLSPLSEKRYEKKLACSRPESVSNMANEISCLEVMFNESMEDQKGLNRQGDFTEKGSATHACEEAKNEDNQRHLIAGSRNSKKDNSVSECSGKQTEQAVVEEVQTNVIDKDAMDKAKELSGILVEHDMNDILFFSPDRFGTKSDKTNCPSAKALGNLYTRRIESISKPGHVLSSAEKDGTSFLIPTSLQSSSPTEKNAESSGMYVGTPFKRSMECPSPWKSPWFGNTFIPGPRVDTDITIEDIGYLSPRDRSYDAIGLMKQLGEQTAGAFSDAQKVLGDETPESLLKGKCRAKEQRDKENEHTRAEHHSLSASNLMTERRALDFSECGTPGKEARKFSSSSGGATPSSYLLKSCR</sequence>
<evidence type="ECO:0000256" key="6">
    <source>
        <dbReference type="ARBA" id="ARBA00023242"/>
    </source>
</evidence>
<proteinExistence type="predicted"/>
<evidence type="ECO:0000259" key="8">
    <source>
        <dbReference type="PROSITE" id="PS50090"/>
    </source>
</evidence>
<dbReference type="InterPro" id="IPR017930">
    <property type="entry name" value="Myb_dom"/>
</dbReference>
<feature type="region of interest" description="Disordered" evidence="7">
    <location>
        <begin position="670"/>
        <end position="724"/>
    </location>
</feature>
<dbReference type="Pfam" id="PF13921">
    <property type="entry name" value="Myb_DNA-bind_6"/>
    <property type="match status" value="1"/>
</dbReference>
<dbReference type="Pfam" id="PF00249">
    <property type="entry name" value="Myb_DNA-binding"/>
    <property type="match status" value="1"/>
</dbReference>
<feature type="compositionally biased region" description="Low complexity" evidence="7">
    <location>
        <begin position="210"/>
        <end position="226"/>
    </location>
</feature>
<accession>A0ABD1H7K8</accession>
<dbReference type="EMBL" id="JBEAFC010000006">
    <property type="protein sequence ID" value="KAL1552415.1"/>
    <property type="molecule type" value="Genomic_DNA"/>
</dbReference>
<feature type="domain" description="HTH myb-type" evidence="9">
    <location>
        <begin position="84"/>
        <end position="139"/>
    </location>
</feature>
<feature type="compositionally biased region" description="Basic and acidic residues" evidence="7">
    <location>
        <begin position="919"/>
        <end position="937"/>
    </location>
</feature>